<name>A0A815AL59_9BILA</name>
<dbReference type="Gene3D" id="3.40.50.410">
    <property type="entry name" value="von Willebrand factor, type A domain"/>
    <property type="match status" value="1"/>
</dbReference>
<comment type="caution">
    <text evidence="1">The sequence shown here is derived from an EMBL/GenBank/DDBJ whole genome shotgun (WGS) entry which is preliminary data.</text>
</comment>
<dbReference type="EMBL" id="CAJNOQ010010789">
    <property type="protein sequence ID" value="CAF1261072.1"/>
    <property type="molecule type" value="Genomic_DNA"/>
</dbReference>
<dbReference type="EMBL" id="CAJNOK010031710">
    <property type="protein sequence ID" value="CAF1475336.1"/>
    <property type="molecule type" value="Genomic_DNA"/>
</dbReference>
<reference evidence="1" key="1">
    <citation type="submission" date="2021-02" db="EMBL/GenBank/DDBJ databases">
        <authorList>
            <person name="Nowell W R."/>
        </authorList>
    </citation>
    <scope>NUCLEOTIDE SEQUENCE</scope>
</reference>
<sequence>MKDIDTKDIIWTDSATAFGPAFQLVIDVIKINSTAAVESGIVSEAGQKDKNLQYIIVLMSDGEAEYPETELNSLSTRNLQIKEFWTVALGLGQMSILEQINAKMDGTYKQLKDSCELFRVYAEIAQS</sequence>
<keyword evidence="5" id="KW-1185">Reference proteome</keyword>
<gene>
    <name evidence="1" type="ORF">GPM918_LOCUS26607</name>
    <name evidence="2" type="ORF">OVA965_LOCUS35829</name>
    <name evidence="3" type="ORF">SRO942_LOCUS26789</name>
    <name evidence="4" type="ORF">TMI583_LOCUS36813</name>
</gene>
<proteinExistence type="predicted"/>
<evidence type="ECO:0000313" key="5">
    <source>
        <dbReference type="Proteomes" id="UP000663829"/>
    </source>
</evidence>
<dbReference type="Proteomes" id="UP000677228">
    <property type="component" value="Unassembled WGS sequence"/>
</dbReference>
<dbReference type="AlphaFoldDB" id="A0A815AL59"/>
<dbReference type="EMBL" id="CAJOBC010018745">
    <property type="protein sequence ID" value="CAF4038718.1"/>
    <property type="molecule type" value="Genomic_DNA"/>
</dbReference>
<organism evidence="1 5">
    <name type="scientific">Didymodactylos carnosus</name>
    <dbReference type="NCBI Taxonomy" id="1234261"/>
    <lineage>
        <taxon>Eukaryota</taxon>
        <taxon>Metazoa</taxon>
        <taxon>Spiralia</taxon>
        <taxon>Gnathifera</taxon>
        <taxon>Rotifera</taxon>
        <taxon>Eurotatoria</taxon>
        <taxon>Bdelloidea</taxon>
        <taxon>Philodinida</taxon>
        <taxon>Philodinidae</taxon>
        <taxon>Didymodactylos</taxon>
    </lineage>
</organism>
<evidence type="ECO:0000313" key="2">
    <source>
        <dbReference type="EMBL" id="CAF1475336.1"/>
    </source>
</evidence>
<evidence type="ECO:0000313" key="3">
    <source>
        <dbReference type="EMBL" id="CAF4038718.1"/>
    </source>
</evidence>
<dbReference type="InterPro" id="IPR036465">
    <property type="entry name" value="vWFA_dom_sf"/>
</dbReference>
<dbReference type="SUPFAM" id="SSF53300">
    <property type="entry name" value="vWA-like"/>
    <property type="match status" value="1"/>
</dbReference>
<evidence type="ECO:0000313" key="4">
    <source>
        <dbReference type="EMBL" id="CAF4266668.1"/>
    </source>
</evidence>
<dbReference type="Proteomes" id="UP000663829">
    <property type="component" value="Unassembled WGS sequence"/>
</dbReference>
<protein>
    <recommendedName>
        <fullName evidence="6">VWFA domain-containing protein</fullName>
    </recommendedName>
</protein>
<evidence type="ECO:0000313" key="1">
    <source>
        <dbReference type="EMBL" id="CAF1261072.1"/>
    </source>
</evidence>
<dbReference type="Proteomes" id="UP000682733">
    <property type="component" value="Unassembled WGS sequence"/>
</dbReference>
<dbReference type="EMBL" id="CAJOBA010053619">
    <property type="protein sequence ID" value="CAF4266668.1"/>
    <property type="molecule type" value="Genomic_DNA"/>
</dbReference>
<dbReference type="Proteomes" id="UP000681722">
    <property type="component" value="Unassembled WGS sequence"/>
</dbReference>
<accession>A0A815AL59</accession>
<evidence type="ECO:0008006" key="6">
    <source>
        <dbReference type="Google" id="ProtNLM"/>
    </source>
</evidence>